<sequence>MFANNVFIWFCFLLSLSSFLNAIPYPLDNQQQSIGIGTKPRLKSFNFEPNILDGQTVRVFCQLIDGSQPLSFQWLKNGQPLSSTTSIQHSSSSLPYYTSSSLPSTTLTNSIDIQTFSDYSSLAIYRIDRQRDSGNYTCLVSNSYGSDQYSSLLIVQEPPSFLEKPSDITIGLKKSILLKCRATISSSSSSSMMQGHLKPIIKWNRLLFDNVGSSVLSNNMAIPDARREQISSGEQLHLTDIRIEDAGIYECMAENPHNRLTISHQFTITVNVPAYFKVKTDQIEVKRGETAKLICEAFGARPLQIEWLKQQSITGEFKRLDLDYVPDFVNSFPRYTALEKNFDSTYFEQWEFNSPQINNNKESMKSIPYVNNNRTLFELHINSVDSMDNGQYGCRIWNDYGEDIRRINLFVQDVPGQVRQLQLDQIWTSEASISWSTPESIGNLPLTQYLLQYWKEIRLPNLTMISSGSRLHEIELQPTITNYMLKNLQPGTLYAVRVIAVNQFGHGQSGQLLRFQTEQESPSSSPIDILAEPQGTTAIHIKWKAPPKNHWNGHLKGYYLGYRLINIDDQQQQQINNNNNNNNDISLNNNNNNAQQQRIYKQIEFNGLADDNYQEEYILSGLNKGTLYGIILKCFNDVGEGPSSPEVFVSTAIKDPPPKPTLTLVETKENSVLIKWNKDLSMDDDISHFILAYKEDKKSKWMELELVKSKLINDDNNDEQYYYYNLNGLQRGTNYHLYLRSINRLDKNSISEPSDQLTIRTEGEGSSSLMNMLNSNIESPQSPQQSYHAIAAIPTAAFLPTLSTNFHQPSLQQQVPPYFRISFIIPIAIAIVVIVIACVGAYVYIRIDDRNQQIKLYNSTAAVAANVNAVQHHGTLAIGPGKRFQYISPGNGHNNGKIFNQSITPSSLNSSAGLLRDNSCTQSLVSEESSLSFRYSDSSSDKGRPLLSRPPLSSNASMIPSGVQWAQQQSPIPEEDESAAGNIVDLDSTTYETLPFQKNEQFKQSTPNMQSFQQQQQQSKSPAFPPPPPPLPGATIFKASPLNRPNITSNNNNNNNNMFCHHVDVHHTQSSSCATSDANNSDSYDDFRFFSRV</sequence>
<feature type="transmembrane region" description="Helical" evidence="3">
    <location>
        <begin position="823"/>
        <end position="845"/>
    </location>
</feature>
<dbReference type="InterPro" id="IPR036179">
    <property type="entry name" value="Ig-like_dom_sf"/>
</dbReference>
<keyword evidence="3" id="KW-0812">Transmembrane</keyword>
<feature type="compositionally biased region" description="Pro residues" evidence="2">
    <location>
        <begin position="1023"/>
        <end position="1032"/>
    </location>
</feature>
<keyword evidence="4" id="KW-0732">Signal</keyword>
<dbReference type="PANTHER" id="PTHR13817:SF166">
    <property type="entry name" value="NEURONAL IGCAM-RELATED"/>
    <property type="match status" value="1"/>
</dbReference>
<feature type="signal peptide" evidence="4">
    <location>
        <begin position="1"/>
        <end position="22"/>
    </location>
</feature>
<dbReference type="InterPro" id="IPR013783">
    <property type="entry name" value="Ig-like_fold"/>
</dbReference>
<feature type="domain" description="Ig-like" evidence="5">
    <location>
        <begin position="40"/>
        <end position="154"/>
    </location>
</feature>
<feature type="domain" description="Fibronectin type-III" evidence="6">
    <location>
        <begin position="525"/>
        <end position="654"/>
    </location>
</feature>
<gene>
    <name evidence="7" type="ORF">DERP_011689</name>
</gene>
<dbReference type="InterPro" id="IPR050964">
    <property type="entry name" value="Striated_Muscle_Regulatory"/>
</dbReference>
<dbReference type="InterPro" id="IPR007110">
    <property type="entry name" value="Ig-like_dom"/>
</dbReference>
<protein>
    <recommendedName>
        <fullName evidence="9">Down syndrome cell adhesion molecule-like protein Dscam2</fullName>
    </recommendedName>
</protein>
<dbReference type="PANTHER" id="PTHR13817">
    <property type="entry name" value="TITIN"/>
    <property type="match status" value="1"/>
</dbReference>
<evidence type="ECO:0008006" key="9">
    <source>
        <dbReference type="Google" id="ProtNLM"/>
    </source>
</evidence>
<dbReference type="Proteomes" id="UP000887458">
    <property type="component" value="Unassembled WGS sequence"/>
</dbReference>
<dbReference type="SUPFAM" id="SSF49265">
    <property type="entry name" value="Fibronectin type III"/>
    <property type="match status" value="2"/>
</dbReference>
<keyword evidence="3" id="KW-1133">Transmembrane helix</keyword>
<dbReference type="Gene3D" id="2.60.40.10">
    <property type="entry name" value="Immunoglobulins"/>
    <property type="match status" value="6"/>
</dbReference>
<feature type="domain" description="Fibronectin type-III" evidence="6">
    <location>
        <begin position="417"/>
        <end position="520"/>
    </location>
</feature>
<dbReference type="Pfam" id="PF00041">
    <property type="entry name" value="fn3"/>
    <property type="match status" value="3"/>
</dbReference>
<dbReference type="PROSITE" id="PS50835">
    <property type="entry name" value="IG_LIKE"/>
    <property type="match status" value="3"/>
</dbReference>
<dbReference type="InterPro" id="IPR003961">
    <property type="entry name" value="FN3_dom"/>
</dbReference>
<evidence type="ECO:0000256" key="3">
    <source>
        <dbReference type="SAM" id="Phobius"/>
    </source>
</evidence>
<feature type="region of interest" description="Disordered" evidence="2">
    <location>
        <begin position="931"/>
        <end position="978"/>
    </location>
</feature>
<feature type="region of interest" description="Disordered" evidence="2">
    <location>
        <begin position="1001"/>
        <end position="1053"/>
    </location>
</feature>
<reference evidence="7 8" key="1">
    <citation type="journal article" date="2018" name="J. Allergy Clin. Immunol.">
        <title>High-quality assembly of Dermatophagoides pteronyssinus genome and transcriptome reveals a wide range of novel allergens.</title>
        <authorList>
            <person name="Liu X.Y."/>
            <person name="Yang K.Y."/>
            <person name="Wang M.Q."/>
            <person name="Kwok J.S."/>
            <person name="Zeng X."/>
            <person name="Yang Z."/>
            <person name="Xiao X.J."/>
            <person name="Lau C.P."/>
            <person name="Li Y."/>
            <person name="Huang Z.M."/>
            <person name="Ba J.G."/>
            <person name="Yim A.K."/>
            <person name="Ouyang C.Y."/>
            <person name="Ngai S.M."/>
            <person name="Chan T.F."/>
            <person name="Leung E.L."/>
            <person name="Liu L."/>
            <person name="Liu Z.G."/>
            <person name="Tsui S.K."/>
        </authorList>
    </citation>
    <scope>NUCLEOTIDE SEQUENCE [LARGE SCALE GENOMIC DNA]</scope>
    <source>
        <strain evidence="7">Derp</strain>
    </source>
</reference>
<dbReference type="PROSITE" id="PS50853">
    <property type="entry name" value="FN3"/>
    <property type="match status" value="3"/>
</dbReference>
<evidence type="ECO:0000259" key="5">
    <source>
        <dbReference type="PROSITE" id="PS50835"/>
    </source>
</evidence>
<dbReference type="SMART" id="SM00060">
    <property type="entry name" value="FN3"/>
    <property type="match status" value="3"/>
</dbReference>
<dbReference type="SUPFAM" id="SSF48726">
    <property type="entry name" value="Immunoglobulin"/>
    <property type="match status" value="3"/>
</dbReference>
<feature type="chain" id="PRO_5045317259" description="Down syndrome cell adhesion molecule-like protein Dscam2" evidence="4">
    <location>
        <begin position="23"/>
        <end position="1093"/>
    </location>
</feature>
<name>A0ABQ8J322_DERPT</name>
<feature type="domain" description="Ig-like" evidence="5">
    <location>
        <begin position="159"/>
        <end position="269"/>
    </location>
</feature>
<evidence type="ECO:0000313" key="8">
    <source>
        <dbReference type="Proteomes" id="UP000887458"/>
    </source>
</evidence>
<keyword evidence="3" id="KW-0472">Membrane</keyword>
<accession>A0ABQ8J322</accession>
<dbReference type="Pfam" id="PF13927">
    <property type="entry name" value="Ig_3"/>
    <property type="match status" value="1"/>
</dbReference>
<feature type="domain" description="Ig-like" evidence="5">
    <location>
        <begin position="273"/>
        <end position="408"/>
    </location>
</feature>
<evidence type="ECO:0000256" key="4">
    <source>
        <dbReference type="SAM" id="SignalP"/>
    </source>
</evidence>
<organism evidence="7 8">
    <name type="scientific">Dermatophagoides pteronyssinus</name>
    <name type="common">European house dust mite</name>
    <dbReference type="NCBI Taxonomy" id="6956"/>
    <lineage>
        <taxon>Eukaryota</taxon>
        <taxon>Metazoa</taxon>
        <taxon>Ecdysozoa</taxon>
        <taxon>Arthropoda</taxon>
        <taxon>Chelicerata</taxon>
        <taxon>Arachnida</taxon>
        <taxon>Acari</taxon>
        <taxon>Acariformes</taxon>
        <taxon>Sarcoptiformes</taxon>
        <taxon>Astigmata</taxon>
        <taxon>Psoroptidia</taxon>
        <taxon>Analgoidea</taxon>
        <taxon>Pyroglyphidae</taxon>
        <taxon>Dermatophagoidinae</taxon>
        <taxon>Dermatophagoides</taxon>
    </lineage>
</organism>
<evidence type="ECO:0000256" key="1">
    <source>
        <dbReference type="ARBA" id="ARBA00022737"/>
    </source>
</evidence>
<evidence type="ECO:0000259" key="6">
    <source>
        <dbReference type="PROSITE" id="PS50853"/>
    </source>
</evidence>
<feature type="compositionally biased region" description="Polar residues" evidence="2">
    <location>
        <begin position="951"/>
        <end position="971"/>
    </location>
</feature>
<dbReference type="InterPro" id="IPR003598">
    <property type="entry name" value="Ig_sub2"/>
</dbReference>
<evidence type="ECO:0000313" key="7">
    <source>
        <dbReference type="EMBL" id="KAH9416960.1"/>
    </source>
</evidence>
<dbReference type="SMART" id="SM00409">
    <property type="entry name" value="IG"/>
    <property type="match status" value="3"/>
</dbReference>
<feature type="compositionally biased region" description="Low complexity" evidence="2">
    <location>
        <begin position="1004"/>
        <end position="1022"/>
    </location>
</feature>
<dbReference type="EMBL" id="NJHN03000083">
    <property type="protein sequence ID" value="KAH9416960.1"/>
    <property type="molecule type" value="Genomic_DNA"/>
</dbReference>
<dbReference type="SMART" id="SM00408">
    <property type="entry name" value="IGc2"/>
    <property type="match status" value="3"/>
</dbReference>
<dbReference type="InterPro" id="IPR003599">
    <property type="entry name" value="Ig_sub"/>
</dbReference>
<keyword evidence="1" id="KW-0677">Repeat</keyword>
<evidence type="ECO:0000256" key="2">
    <source>
        <dbReference type="SAM" id="MobiDB-lite"/>
    </source>
</evidence>
<proteinExistence type="predicted"/>
<feature type="domain" description="Fibronectin type-III" evidence="6">
    <location>
        <begin position="656"/>
        <end position="764"/>
    </location>
</feature>
<comment type="caution">
    <text evidence="7">The sequence shown here is derived from an EMBL/GenBank/DDBJ whole genome shotgun (WGS) entry which is preliminary data.</text>
</comment>
<keyword evidence="8" id="KW-1185">Reference proteome</keyword>
<reference evidence="7 8" key="2">
    <citation type="journal article" date="2022" name="Mol. Biol. Evol.">
        <title>Comparative Genomics Reveals Insights into the Divergent Evolution of Astigmatic Mites and Household Pest Adaptations.</title>
        <authorList>
            <person name="Xiong Q."/>
            <person name="Wan A.T."/>
            <person name="Liu X."/>
            <person name="Fung C.S."/>
            <person name="Xiao X."/>
            <person name="Malainual N."/>
            <person name="Hou J."/>
            <person name="Wang L."/>
            <person name="Wang M."/>
            <person name="Yang K.Y."/>
            <person name="Cui Y."/>
            <person name="Leung E.L."/>
            <person name="Nong W."/>
            <person name="Shin S.K."/>
            <person name="Au S.W."/>
            <person name="Jeong K.Y."/>
            <person name="Chew F.T."/>
            <person name="Hui J.H."/>
            <person name="Leung T.F."/>
            <person name="Tungtrongchitr A."/>
            <person name="Zhong N."/>
            <person name="Liu Z."/>
            <person name="Tsui S.K."/>
        </authorList>
    </citation>
    <scope>NUCLEOTIDE SEQUENCE [LARGE SCALE GENOMIC DNA]</scope>
    <source>
        <strain evidence="7">Derp</strain>
    </source>
</reference>
<dbReference type="CDD" id="cd00063">
    <property type="entry name" value="FN3"/>
    <property type="match status" value="3"/>
</dbReference>
<dbReference type="InterPro" id="IPR036116">
    <property type="entry name" value="FN3_sf"/>
</dbReference>